<protein>
    <submittedName>
        <fullName evidence="4">TetR family transcriptional regulator</fullName>
    </submittedName>
</protein>
<dbReference type="PANTHER" id="PTHR47506:SF3">
    <property type="entry name" value="HTH-TYPE TRANSCRIPTIONAL REGULATOR LMRA"/>
    <property type="match status" value="1"/>
</dbReference>
<evidence type="ECO:0000259" key="3">
    <source>
        <dbReference type="Pfam" id="PF21993"/>
    </source>
</evidence>
<accession>A0A543HVN4</accession>
<keyword evidence="1" id="KW-0805">Transcription regulation</keyword>
<comment type="caution">
    <text evidence="4">The sequence shown here is derived from an EMBL/GenBank/DDBJ whole genome shotgun (WGS) entry which is preliminary data.</text>
</comment>
<dbReference type="Proteomes" id="UP000316747">
    <property type="component" value="Unassembled WGS sequence"/>
</dbReference>
<evidence type="ECO:0000313" key="5">
    <source>
        <dbReference type="Proteomes" id="UP000316747"/>
    </source>
</evidence>
<evidence type="ECO:0000313" key="4">
    <source>
        <dbReference type="EMBL" id="TQM62417.1"/>
    </source>
</evidence>
<dbReference type="Gene3D" id="1.10.357.10">
    <property type="entry name" value="Tetracycline Repressor, domain 2"/>
    <property type="match status" value="1"/>
</dbReference>
<dbReference type="RefSeq" id="WP_141844512.1">
    <property type="nucleotide sequence ID" value="NZ_VFPM01000002.1"/>
</dbReference>
<name>A0A543HVN4_9MICO</name>
<dbReference type="InterPro" id="IPR054156">
    <property type="entry name" value="YxaF_TetR_C"/>
</dbReference>
<dbReference type="AlphaFoldDB" id="A0A543HVN4"/>
<reference evidence="4 5" key="1">
    <citation type="submission" date="2019-06" db="EMBL/GenBank/DDBJ databases">
        <title>Genome sequencing of plant associated microbes to promote plant fitness in Sorghum bicolor and Oryza sativa.</title>
        <authorList>
            <person name="Coleman-Derr D."/>
        </authorList>
    </citation>
    <scope>NUCLEOTIDE SEQUENCE [LARGE SCALE GENOMIC DNA]</scope>
    <source>
        <strain evidence="4 5">KV-663</strain>
    </source>
</reference>
<sequence>MSADTRAPRERMVYAAAQHLRRAGVGGTGLRQVVVDADAPRGSLQHYFPGGKDQLVAEALDWSGTWAAARVEEHVSRMRRPTPSRLFKAVVGDWAADLEAREFARGCPVAAAVVDCADTNETVRHAAETALETWRRPITDALVAMGRPRRRAESLSTLMLCALEGAILLSRAGRDTAPLRLVARELAPVLDA</sequence>
<feature type="domain" description="Transcriptional regulator LmrA/YxaF-like C-terminal" evidence="3">
    <location>
        <begin position="84"/>
        <end position="184"/>
    </location>
</feature>
<organism evidence="4 5">
    <name type="scientific">Humibacillus xanthopallidus</name>
    <dbReference type="NCBI Taxonomy" id="412689"/>
    <lineage>
        <taxon>Bacteria</taxon>
        <taxon>Bacillati</taxon>
        <taxon>Actinomycetota</taxon>
        <taxon>Actinomycetes</taxon>
        <taxon>Micrococcales</taxon>
        <taxon>Intrasporangiaceae</taxon>
        <taxon>Humibacillus</taxon>
    </lineage>
</organism>
<dbReference type="SUPFAM" id="SSF48498">
    <property type="entry name" value="Tetracyclin repressor-like, C-terminal domain"/>
    <property type="match status" value="1"/>
</dbReference>
<dbReference type="SUPFAM" id="SSF46689">
    <property type="entry name" value="Homeodomain-like"/>
    <property type="match status" value="1"/>
</dbReference>
<keyword evidence="5" id="KW-1185">Reference proteome</keyword>
<evidence type="ECO:0000256" key="2">
    <source>
        <dbReference type="ARBA" id="ARBA00023163"/>
    </source>
</evidence>
<dbReference type="InterPro" id="IPR009057">
    <property type="entry name" value="Homeodomain-like_sf"/>
</dbReference>
<proteinExistence type="predicted"/>
<dbReference type="PANTHER" id="PTHR47506">
    <property type="entry name" value="TRANSCRIPTIONAL REGULATORY PROTEIN"/>
    <property type="match status" value="1"/>
</dbReference>
<dbReference type="EMBL" id="VFPM01000002">
    <property type="protein sequence ID" value="TQM62417.1"/>
    <property type="molecule type" value="Genomic_DNA"/>
</dbReference>
<dbReference type="InterPro" id="IPR036271">
    <property type="entry name" value="Tet_transcr_reg_TetR-rel_C_sf"/>
</dbReference>
<dbReference type="OrthoDB" id="4567939at2"/>
<evidence type="ECO:0000256" key="1">
    <source>
        <dbReference type="ARBA" id="ARBA00023015"/>
    </source>
</evidence>
<gene>
    <name evidence="4" type="ORF">FBY41_2449</name>
</gene>
<keyword evidence="2" id="KW-0804">Transcription</keyword>
<dbReference type="Pfam" id="PF21993">
    <property type="entry name" value="TetR_C_13_2"/>
    <property type="match status" value="1"/>
</dbReference>